<evidence type="ECO:0000313" key="5">
    <source>
        <dbReference type="EMBL" id="OQA56862.1"/>
    </source>
</evidence>
<evidence type="ECO:0000256" key="4">
    <source>
        <dbReference type="RuleBase" id="RU004508"/>
    </source>
</evidence>
<dbReference type="InterPro" id="IPR015421">
    <property type="entry name" value="PyrdxlP-dep_Trfase_major"/>
</dbReference>
<dbReference type="Gene3D" id="3.90.1150.10">
    <property type="entry name" value="Aspartate Aminotransferase, domain 1"/>
    <property type="match status" value="1"/>
</dbReference>
<dbReference type="AlphaFoldDB" id="A0A1V5SS93"/>
<organism evidence="5">
    <name type="scientific">Candidatus Atribacter allofermentans</name>
    <dbReference type="NCBI Taxonomy" id="1852833"/>
    <lineage>
        <taxon>Bacteria</taxon>
        <taxon>Pseudomonadati</taxon>
        <taxon>Atribacterota</taxon>
        <taxon>Atribacteria</taxon>
        <taxon>Atribacterales</taxon>
        <taxon>Atribacteraceae</taxon>
        <taxon>Atribacter</taxon>
    </lineage>
</organism>
<dbReference type="GO" id="GO:0000271">
    <property type="term" value="P:polysaccharide biosynthetic process"/>
    <property type="evidence" value="ECO:0007669"/>
    <property type="project" value="TreeGrafter"/>
</dbReference>
<feature type="active site" description="Proton acceptor" evidence="2">
    <location>
        <position position="224"/>
    </location>
</feature>
<accession>A0A1V5SS93</accession>
<gene>
    <name evidence="5" type="primary">rifK</name>
    <name evidence="5" type="ORF">BWY41_01430</name>
</gene>
<dbReference type="EC" id="4.2.1.144" evidence="5"/>
<dbReference type="InterPro" id="IPR015424">
    <property type="entry name" value="PyrdxlP-dep_Trfase"/>
</dbReference>
<dbReference type="PIRSF" id="PIRSF000390">
    <property type="entry name" value="PLP_StrS"/>
    <property type="match status" value="1"/>
</dbReference>
<dbReference type="PANTHER" id="PTHR30244">
    <property type="entry name" value="TRANSAMINASE"/>
    <property type="match status" value="1"/>
</dbReference>
<evidence type="ECO:0000256" key="1">
    <source>
        <dbReference type="ARBA" id="ARBA00037999"/>
    </source>
</evidence>
<comment type="similarity">
    <text evidence="1 4">Belongs to the DegT/DnrJ/EryC1 family.</text>
</comment>
<evidence type="ECO:0000256" key="2">
    <source>
        <dbReference type="PIRSR" id="PIRSR000390-1"/>
    </source>
</evidence>
<evidence type="ECO:0000256" key="3">
    <source>
        <dbReference type="PIRSR" id="PIRSR000390-2"/>
    </source>
</evidence>
<protein>
    <submittedName>
        <fullName evidence="5">3-amino-5-hydroxybenzoate synthase</fullName>
        <ecNumber evidence="5">4.2.1.144</ecNumber>
    </submittedName>
</protein>
<dbReference type="GO" id="GO:0030170">
    <property type="term" value="F:pyridoxal phosphate binding"/>
    <property type="evidence" value="ECO:0007669"/>
    <property type="project" value="TreeGrafter"/>
</dbReference>
<proteinExistence type="inferred from homology"/>
<dbReference type="Gene3D" id="3.40.640.10">
    <property type="entry name" value="Type I PLP-dependent aspartate aminotransferase-like (Major domain)"/>
    <property type="match status" value="1"/>
</dbReference>
<dbReference type="Proteomes" id="UP000485569">
    <property type="component" value="Unassembled WGS sequence"/>
</dbReference>
<dbReference type="GO" id="GO:0008483">
    <property type="term" value="F:transaminase activity"/>
    <property type="evidence" value="ECO:0007669"/>
    <property type="project" value="TreeGrafter"/>
</dbReference>
<dbReference type="Pfam" id="PF01041">
    <property type="entry name" value="DegT_DnrJ_EryC1"/>
    <property type="match status" value="1"/>
</dbReference>
<dbReference type="SUPFAM" id="SSF53383">
    <property type="entry name" value="PLP-dependent transferases"/>
    <property type="match status" value="1"/>
</dbReference>
<dbReference type="CDD" id="cd00616">
    <property type="entry name" value="AHBA_syn"/>
    <property type="match status" value="1"/>
</dbReference>
<name>A0A1V5SS93_9BACT</name>
<feature type="modified residue" description="N6-(pyridoxal phosphate)lysine" evidence="3">
    <location>
        <position position="224"/>
    </location>
</feature>
<reference evidence="5" key="1">
    <citation type="submission" date="2017-02" db="EMBL/GenBank/DDBJ databases">
        <title>Delving into the versatile metabolic prowess of the omnipresent phylum Bacteroidetes.</title>
        <authorList>
            <person name="Nobu M.K."/>
            <person name="Mei R."/>
            <person name="Narihiro T."/>
            <person name="Kuroda K."/>
            <person name="Liu W.-T."/>
        </authorList>
    </citation>
    <scope>NUCLEOTIDE SEQUENCE</scope>
    <source>
        <strain evidence="5">ADurb.Bin276</strain>
    </source>
</reference>
<keyword evidence="3 4" id="KW-0663">Pyridoxal phosphate</keyword>
<sequence length="432" mass="48391">MPNKPSDFRYNTGPSRVPWAAVGENYNASDIIALIKFLIMKNDEEYDDALKEVEAAIQKLSRHGKAPGKLSLGENVSLLEEKVNEYLRTNNATFITNATAGFEIAYKYANLGPGDEVIAPAITFMATISYPLSVGAKVVFADVDPRTINLDPTDVAKKITKKTKVIVPVHIGGWPVDMDPIMESAKEHDIIVLEDAAHAFGSVYKGKKIGTIGHFGAFSFHEVKNVTSFGEGGIVVSTLPFGDDLKKCRFLGLDLSKKIKNWLYDVVAMEGKYGPFAAGNCSSTEVQALGLVQQMSRINDIIAERRRNAEYLTKRFKENEAIIPQLLDTEEIQSTHHLYLLQIDPKKLKGDIQTLKQKLDERGVTNIPHFAPLYKFNILKRLGYNQEEWEKACPNAEQVFNHCFTHLPLYPLNQEQLEYMAENVLQSVKELQ</sequence>
<dbReference type="EMBL" id="MWBQ01000106">
    <property type="protein sequence ID" value="OQA56862.1"/>
    <property type="molecule type" value="Genomic_DNA"/>
</dbReference>
<dbReference type="PANTHER" id="PTHR30244:SF34">
    <property type="entry name" value="DTDP-4-AMINO-4,6-DIDEOXYGALACTOSE TRANSAMINASE"/>
    <property type="match status" value="1"/>
</dbReference>
<dbReference type="InterPro" id="IPR015422">
    <property type="entry name" value="PyrdxlP-dep_Trfase_small"/>
</dbReference>
<comment type="caution">
    <text evidence="5">The sequence shown here is derived from an EMBL/GenBank/DDBJ whole genome shotgun (WGS) entry which is preliminary data.</text>
</comment>
<dbReference type="InterPro" id="IPR000653">
    <property type="entry name" value="DegT/StrS_aminotransferase"/>
</dbReference>
<keyword evidence="5" id="KW-0456">Lyase</keyword>
<dbReference type="GO" id="GO:0016829">
    <property type="term" value="F:lyase activity"/>
    <property type="evidence" value="ECO:0007669"/>
    <property type="project" value="UniProtKB-KW"/>
</dbReference>